<evidence type="ECO:0000313" key="3">
    <source>
        <dbReference type="EMBL" id="TPR45224.1"/>
    </source>
</evidence>
<reference evidence="3" key="1">
    <citation type="submission" date="2018-08" db="EMBL/GenBank/DDBJ databases">
        <title>Comparative genomics of wild bee and flower associated Lactobacillus reveals potential adaptation to the bee host.</title>
        <authorList>
            <person name="Vuong H.Q."/>
            <person name="Mcfrederick Q.S."/>
        </authorList>
    </citation>
    <scope>NUCLEOTIDE SEQUENCE</scope>
    <source>
        <strain evidence="3">HV_63</strain>
    </source>
</reference>
<dbReference type="Gene3D" id="3.30.70.330">
    <property type="match status" value="1"/>
</dbReference>
<name>A0A9Q8IMM7_9LACO</name>
<organism evidence="3 4">
    <name type="scientific">Apilactobacillus micheneri</name>
    <dbReference type="NCBI Taxonomy" id="1899430"/>
    <lineage>
        <taxon>Bacteria</taxon>
        <taxon>Bacillati</taxon>
        <taxon>Bacillota</taxon>
        <taxon>Bacilli</taxon>
        <taxon>Lactobacillales</taxon>
        <taxon>Lactobacillaceae</taxon>
        <taxon>Apilactobacillus</taxon>
    </lineage>
</organism>
<evidence type="ECO:0000259" key="2">
    <source>
        <dbReference type="SMART" id="SM00363"/>
    </source>
</evidence>
<keyword evidence="1" id="KW-0694">RNA-binding</keyword>
<accession>A0A9Q8IMM7</accession>
<feature type="domain" description="RNA-binding S4" evidence="2">
    <location>
        <begin position="183"/>
        <end position="245"/>
    </location>
</feature>
<comment type="caution">
    <text evidence="3">The sequence shown here is derived from an EMBL/GenBank/DDBJ whole genome shotgun (WGS) entry which is preliminary data.</text>
</comment>
<dbReference type="SMART" id="SM00363">
    <property type="entry name" value="S4"/>
    <property type="match status" value="1"/>
</dbReference>
<dbReference type="InterPro" id="IPR002942">
    <property type="entry name" value="S4_RNA-bd"/>
</dbReference>
<dbReference type="InterPro" id="IPR012677">
    <property type="entry name" value="Nucleotide-bd_a/b_plait_sf"/>
</dbReference>
<dbReference type="PANTHER" id="PTHR13633:SF3">
    <property type="entry name" value="MITOCHONDRIAL TRANSCRIPTION RESCUE FACTOR 1"/>
    <property type="match status" value="1"/>
</dbReference>
<dbReference type="Pfam" id="PF17774">
    <property type="entry name" value="YlmH_RBD"/>
    <property type="match status" value="1"/>
</dbReference>
<dbReference type="InterPro" id="IPR048443">
    <property type="entry name" value="RqcP2_N"/>
</dbReference>
<dbReference type="Proteomes" id="UP000784700">
    <property type="component" value="Unassembled WGS sequence"/>
</dbReference>
<dbReference type="GO" id="GO:0003723">
    <property type="term" value="F:RNA binding"/>
    <property type="evidence" value="ECO:0007669"/>
    <property type="project" value="UniProtKB-KW"/>
</dbReference>
<dbReference type="PANTHER" id="PTHR13633">
    <property type="entry name" value="MITOCHONDRIAL TRANSCRIPTION RESCUE FACTOR 1"/>
    <property type="match status" value="1"/>
</dbReference>
<dbReference type="SUPFAM" id="SSF55174">
    <property type="entry name" value="Alpha-L RNA-binding motif"/>
    <property type="match status" value="1"/>
</dbReference>
<proteinExistence type="predicted"/>
<dbReference type="PROSITE" id="PS50889">
    <property type="entry name" value="S4"/>
    <property type="match status" value="1"/>
</dbReference>
<dbReference type="Pfam" id="PF21278">
    <property type="entry name" value="YlmH_1st"/>
    <property type="match status" value="1"/>
</dbReference>
<dbReference type="CDD" id="cd00165">
    <property type="entry name" value="S4"/>
    <property type="match status" value="1"/>
</dbReference>
<protein>
    <submittedName>
        <fullName evidence="3">RNA-binding protein</fullName>
    </submittedName>
</protein>
<dbReference type="Pfam" id="PF01479">
    <property type="entry name" value="S4"/>
    <property type="match status" value="1"/>
</dbReference>
<evidence type="ECO:0000256" key="1">
    <source>
        <dbReference type="PROSITE-ProRule" id="PRU00182"/>
    </source>
</evidence>
<sequence length="260" mass="30043">MNSNVKQHFRKEELPFVESCDDLANEAINQYRPILTKFLNPREIYILTTIVNGYNDLEITSFGGYRTSEMKRAVIYPEYFSPNYGDFNIVAYQIIYPIKFSKLKHSKILGTLMGAGIERSTIGDILTDGEIWQFLCTKEISDYLKMTIDKIGKIKVSIKQINFSDIIVPEDEWKDRSLTLSSFRIDNVIASSFNISRNDAKTLVSRKRVHLNWTLYDHPDNEISVNDVISVRRYGRIKLKGQNGETKKGKKRALVSILRK</sequence>
<dbReference type="AlphaFoldDB" id="A0A9Q8IMM7"/>
<dbReference type="EMBL" id="QUBG01000002">
    <property type="protein sequence ID" value="TPR45224.1"/>
    <property type="molecule type" value="Genomic_DNA"/>
</dbReference>
<dbReference type="InterPro" id="IPR036986">
    <property type="entry name" value="S4_RNA-bd_sf"/>
</dbReference>
<dbReference type="InterPro" id="IPR040591">
    <property type="entry name" value="RqcP2_RBD"/>
</dbReference>
<dbReference type="RefSeq" id="WP_140936194.1">
    <property type="nucleotide sequence ID" value="NZ_QUBF01000002.1"/>
</dbReference>
<dbReference type="Gene3D" id="3.30.1370.160">
    <property type="match status" value="1"/>
</dbReference>
<dbReference type="Gene3D" id="3.10.290.10">
    <property type="entry name" value="RNA-binding S4 domain"/>
    <property type="match status" value="1"/>
</dbReference>
<evidence type="ECO:0000313" key="4">
    <source>
        <dbReference type="Proteomes" id="UP000784700"/>
    </source>
</evidence>
<gene>
    <name evidence="3" type="ORF">DY130_03245</name>
</gene>